<dbReference type="FunFam" id="1.10.287.110:FF:000033">
    <property type="entry name" value="dnaJ homolog subfamily B member 13"/>
    <property type="match status" value="1"/>
</dbReference>
<dbReference type="PANTHER" id="PTHR43948:SF10">
    <property type="entry name" value="MRJ, ISOFORM E"/>
    <property type="match status" value="1"/>
</dbReference>
<evidence type="ECO:0000259" key="1">
    <source>
        <dbReference type="PROSITE" id="PS50076"/>
    </source>
</evidence>
<dbReference type="InterPro" id="IPR018253">
    <property type="entry name" value="DnaJ_domain_CS"/>
</dbReference>
<accession>A0A8E0VR49</accession>
<dbReference type="PRINTS" id="PR00625">
    <property type="entry name" value="JDOMAIN"/>
</dbReference>
<keyword evidence="2" id="KW-0346">Stress response</keyword>
<dbReference type="GO" id="GO:0005634">
    <property type="term" value="C:nucleus"/>
    <property type="evidence" value="ECO:0007669"/>
    <property type="project" value="TreeGrafter"/>
</dbReference>
<dbReference type="SUPFAM" id="SSF46565">
    <property type="entry name" value="Chaperone J-domain"/>
    <property type="match status" value="1"/>
</dbReference>
<dbReference type="GO" id="GO:0044183">
    <property type="term" value="F:protein folding chaperone"/>
    <property type="evidence" value="ECO:0007669"/>
    <property type="project" value="TreeGrafter"/>
</dbReference>
<dbReference type="GO" id="GO:0005737">
    <property type="term" value="C:cytoplasm"/>
    <property type="evidence" value="ECO:0007669"/>
    <property type="project" value="TreeGrafter"/>
</dbReference>
<evidence type="ECO:0000313" key="2">
    <source>
        <dbReference type="EMBL" id="KAA0199510.1"/>
    </source>
</evidence>
<comment type="caution">
    <text evidence="2">The sequence shown here is derived from an EMBL/GenBank/DDBJ whole genome shotgun (WGS) entry which is preliminary data.</text>
</comment>
<dbReference type="SMART" id="SM00271">
    <property type="entry name" value="DnaJ"/>
    <property type="match status" value="1"/>
</dbReference>
<dbReference type="AlphaFoldDB" id="A0A8E0VR49"/>
<evidence type="ECO:0000313" key="3">
    <source>
        <dbReference type="Proteomes" id="UP000728185"/>
    </source>
</evidence>
<dbReference type="EMBL" id="LUCM01001082">
    <property type="protein sequence ID" value="KAA0199510.1"/>
    <property type="molecule type" value="Genomic_DNA"/>
</dbReference>
<dbReference type="GO" id="GO:0051087">
    <property type="term" value="F:protein-folding chaperone binding"/>
    <property type="evidence" value="ECO:0007669"/>
    <property type="project" value="TreeGrafter"/>
</dbReference>
<dbReference type="OrthoDB" id="10250354at2759"/>
<organism evidence="2 3">
    <name type="scientific">Fasciolopsis buskii</name>
    <dbReference type="NCBI Taxonomy" id="27845"/>
    <lineage>
        <taxon>Eukaryota</taxon>
        <taxon>Metazoa</taxon>
        <taxon>Spiralia</taxon>
        <taxon>Lophotrochozoa</taxon>
        <taxon>Platyhelminthes</taxon>
        <taxon>Trematoda</taxon>
        <taxon>Digenea</taxon>
        <taxon>Plagiorchiida</taxon>
        <taxon>Echinostomata</taxon>
        <taxon>Echinostomatoidea</taxon>
        <taxon>Fasciolidae</taxon>
        <taxon>Fasciolopsis</taxon>
    </lineage>
</organism>
<dbReference type="GO" id="GO:0051082">
    <property type="term" value="F:unfolded protein binding"/>
    <property type="evidence" value="ECO:0007669"/>
    <property type="project" value="TreeGrafter"/>
</dbReference>
<dbReference type="Pfam" id="PF00226">
    <property type="entry name" value="DnaJ"/>
    <property type="match status" value="1"/>
</dbReference>
<proteinExistence type="predicted"/>
<dbReference type="PROSITE" id="PS00636">
    <property type="entry name" value="DNAJ_1"/>
    <property type="match status" value="1"/>
</dbReference>
<keyword evidence="3" id="KW-1185">Reference proteome</keyword>
<dbReference type="InterPro" id="IPR036869">
    <property type="entry name" value="J_dom_sf"/>
</dbReference>
<reference evidence="2" key="1">
    <citation type="submission" date="2019-05" db="EMBL/GenBank/DDBJ databases">
        <title>Annotation for the trematode Fasciolopsis buski.</title>
        <authorList>
            <person name="Choi Y.-J."/>
        </authorList>
    </citation>
    <scope>NUCLEOTIDE SEQUENCE</scope>
    <source>
        <strain evidence="2">HT</strain>
        <tissue evidence="2">Whole worm</tissue>
    </source>
</reference>
<dbReference type="PROSITE" id="PS50076">
    <property type="entry name" value="DNAJ_2"/>
    <property type="match status" value="1"/>
</dbReference>
<dbReference type="Gene3D" id="1.10.287.110">
    <property type="entry name" value="DnaJ domain"/>
    <property type="match status" value="1"/>
</dbReference>
<protein>
    <submittedName>
        <fullName evidence="2">Heat shock protein 40</fullName>
    </submittedName>
</protein>
<sequence>MGRDFYKILGINKGADLDEIKKAYRKMALRYHPDKNKSPSAEEKFKEIAEAYEVLSDPKKREVYDKFGEDGLKGGATTSEGGGPGFTYTFHGDPRETFRMFFGTDDPTSMFNLDGAFRSAFSGGMGEQMDVDGDFFPGRSPFAVSKFGHRQTT</sequence>
<dbReference type="CDD" id="cd06257">
    <property type="entry name" value="DnaJ"/>
    <property type="match status" value="1"/>
</dbReference>
<gene>
    <name evidence="2" type="ORF">FBUS_06384</name>
</gene>
<dbReference type="InterPro" id="IPR001623">
    <property type="entry name" value="DnaJ_domain"/>
</dbReference>
<feature type="domain" description="J" evidence="1">
    <location>
        <begin position="4"/>
        <end position="68"/>
    </location>
</feature>
<dbReference type="PANTHER" id="PTHR43948">
    <property type="entry name" value="DNAJ HOMOLOG SUBFAMILY B"/>
    <property type="match status" value="1"/>
</dbReference>
<dbReference type="Proteomes" id="UP000728185">
    <property type="component" value="Unassembled WGS sequence"/>
</dbReference>
<name>A0A8E0VR49_9TREM</name>